<comment type="subcellular location">
    <subcellularLocation>
        <location evidence="4">Cytoplasm</location>
    </subcellularLocation>
</comment>
<name>A0ABV4UE87_9RHOO</name>
<dbReference type="EMBL" id="JBEUWX010000002">
    <property type="protein sequence ID" value="MFA9949945.1"/>
    <property type="molecule type" value="Genomic_DNA"/>
</dbReference>
<gene>
    <name evidence="4 5" type="primary">kdsB</name>
    <name evidence="5" type="ORF">ABCS64_06380</name>
</gene>
<dbReference type="PANTHER" id="PTHR42866">
    <property type="entry name" value="3-DEOXY-MANNO-OCTULOSONATE CYTIDYLYLTRANSFERASE"/>
    <property type="match status" value="1"/>
</dbReference>
<dbReference type="GO" id="GO:0008690">
    <property type="term" value="F:3-deoxy-manno-octulosonate cytidylyltransferase activity"/>
    <property type="evidence" value="ECO:0007669"/>
    <property type="project" value="UniProtKB-EC"/>
</dbReference>
<dbReference type="Gene3D" id="3.90.550.10">
    <property type="entry name" value="Spore Coat Polysaccharide Biosynthesis Protein SpsA, Chain A"/>
    <property type="match status" value="1"/>
</dbReference>
<keyword evidence="6" id="KW-1185">Reference proteome</keyword>
<comment type="pathway">
    <text evidence="4">Nucleotide-sugar biosynthesis; CMP-3-deoxy-D-manno-octulosonate biosynthesis; CMP-3-deoxy-D-manno-octulosonate from 3-deoxy-D-manno-octulosonate and CTP: step 1/1.</text>
</comment>
<dbReference type="Proteomes" id="UP001574673">
    <property type="component" value="Unassembled WGS sequence"/>
</dbReference>
<keyword evidence="4" id="KW-0963">Cytoplasm</keyword>
<dbReference type="PANTHER" id="PTHR42866:SF2">
    <property type="entry name" value="3-DEOXY-MANNO-OCTULOSONATE CYTIDYLYLTRANSFERASE, MITOCHONDRIAL"/>
    <property type="match status" value="1"/>
</dbReference>
<dbReference type="InterPro" id="IPR029044">
    <property type="entry name" value="Nucleotide-diphossugar_trans"/>
</dbReference>
<sequence length="270" mass="29212">MMRAQADSPMPFKIVVPARYASTRLPAKPLLDLGGKPMVVRVAERGLLSGAEEVWVATDHAEVLAAVKQHGLSALMTRTDHPTGTDRLAEVVEQRGWSDDTIIVNVQGDEPLIDPALIARTAQHLADSGADIATLGCPLGDAADFFNPNVVKLTCREDGDALYFSRAPIPYARDHFSGENGKFSLPAGLPAYRHVGLYAYRAHFLRAFAHLPPSPLERFEALEQLRALSNGFRISVMIVDHPPLPGVDTPEDAKRMQGAFSTAADGRGEA</sequence>
<comment type="caution">
    <text evidence="5">The sequence shown here is derived from an EMBL/GenBank/DDBJ whole genome shotgun (WGS) entry which is preliminary data.</text>
</comment>
<organism evidence="5 6">
    <name type="scientific">Dentiradicibacter hellwigii</name>
    <dbReference type="NCBI Taxonomy" id="3149053"/>
    <lineage>
        <taxon>Bacteria</taxon>
        <taxon>Pseudomonadati</taxon>
        <taxon>Pseudomonadota</taxon>
        <taxon>Betaproteobacteria</taxon>
        <taxon>Rhodocyclales</taxon>
        <taxon>Rhodocyclaceae</taxon>
        <taxon>Dentiradicibacter</taxon>
    </lineage>
</organism>
<keyword evidence="2 4" id="KW-0548">Nucleotidyltransferase</keyword>
<evidence type="ECO:0000256" key="4">
    <source>
        <dbReference type="HAMAP-Rule" id="MF_00057"/>
    </source>
</evidence>
<dbReference type="HAMAP" id="MF_00057">
    <property type="entry name" value="KdsB"/>
    <property type="match status" value="1"/>
</dbReference>
<dbReference type="Pfam" id="PF02348">
    <property type="entry name" value="CTP_transf_3"/>
    <property type="match status" value="1"/>
</dbReference>
<comment type="similarity">
    <text evidence="4">Belongs to the KdsB family.</text>
</comment>
<evidence type="ECO:0000256" key="1">
    <source>
        <dbReference type="ARBA" id="ARBA00022679"/>
    </source>
</evidence>
<keyword evidence="3 4" id="KW-0448">Lipopolysaccharide biosynthesis</keyword>
<accession>A0ABV4UE87</accession>
<evidence type="ECO:0000313" key="6">
    <source>
        <dbReference type="Proteomes" id="UP001574673"/>
    </source>
</evidence>
<dbReference type="NCBIfam" id="TIGR00466">
    <property type="entry name" value="kdsB"/>
    <property type="match status" value="1"/>
</dbReference>
<keyword evidence="1 4" id="KW-0808">Transferase</keyword>
<dbReference type="InterPro" id="IPR003329">
    <property type="entry name" value="Cytidylyl_trans"/>
</dbReference>
<evidence type="ECO:0000313" key="5">
    <source>
        <dbReference type="EMBL" id="MFA9949945.1"/>
    </source>
</evidence>
<reference evidence="6" key="1">
    <citation type="submission" date="2024-06" db="EMBL/GenBank/DDBJ databases">
        <title>Radixoralia hellwigii gen. nov., sp nov., isolated from a root canal in the human oral cavity.</title>
        <authorList>
            <person name="Bartsch S."/>
            <person name="Wittmer A."/>
            <person name="Schulz A.-K."/>
            <person name="Neumann-Schaal M."/>
            <person name="Wolf J."/>
            <person name="Gronow S."/>
            <person name="Tennert C."/>
            <person name="Haecker G."/>
            <person name="Cieplik F."/>
            <person name="Al-Ahmad A."/>
        </authorList>
    </citation>
    <scope>NUCLEOTIDE SEQUENCE [LARGE SCALE GENOMIC DNA]</scope>
    <source>
        <strain evidence="6">Wk13</strain>
    </source>
</reference>
<protein>
    <recommendedName>
        <fullName evidence="4">3-deoxy-manno-octulosonate cytidylyltransferase</fullName>
        <ecNumber evidence="4">2.7.7.38</ecNumber>
    </recommendedName>
    <alternativeName>
        <fullName evidence="4">CMP-2-keto-3-deoxyoctulosonic acid synthase</fullName>
        <shortName evidence="4">CKS</shortName>
        <shortName evidence="4">CMP-KDO synthase</shortName>
    </alternativeName>
</protein>
<dbReference type="NCBIfam" id="NF009905">
    <property type="entry name" value="PRK13368.1"/>
    <property type="match status" value="1"/>
</dbReference>
<comment type="catalytic activity">
    <reaction evidence="4">
        <text>3-deoxy-alpha-D-manno-oct-2-ulosonate + CTP = CMP-3-deoxy-beta-D-manno-octulosonate + diphosphate</text>
        <dbReference type="Rhea" id="RHEA:23448"/>
        <dbReference type="ChEBI" id="CHEBI:33019"/>
        <dbReference type="ChEBI" id="CHEBI:37563"/>
        <dbReference type="ChEBI" id="CHEBI:85986"/>
        <dbReference type="ChEBI" id="CHEBI:85987"/>
        <dbReference type="EC" id="2.7.7.38"/>
    </reaction>
</comment>
<dbReference type="NCBIfam" id="NF003952">
    <property type="entry name" value="PRK05450.1-5"/>
    <property type="match status" value="1"/>
</dbReference>
<dbReference type="SUPFAM" id="SSF53448">
    <property type="entry name" value="Nucleotide-diphospho-sugar transferases"/>
    <property type="match status" value="1"/>
</dbReference>
<evidence type="ECO:0000256" key="2">
    <source>
        <dbReference type="ARBA" id="ARBA00022695"/>
    </source>
</evidence>
<dbReference type="InterPro" id="IPR004528">
    <property type="entry name" value="KdsB"/>
</dbReference>
<proteinExistence type="inferred from homology"/>
<dbReference type="CDD" id="cd02517">
    <property type="entry name" value="CMP-KDO-Synthetase"/>
    <property type="match status" value="1"/>
</dbReference>
<dbReference type="EC" id="2.7.7.38" evidence="4"/>
<comment type="function">
    <text evidence="4">Activates KDO (a required 8-carbon sugar) for incorporation into bacterial lipopolysaccharide in Gram-negative bacteria.</text>
</comment>
<evidence type="ECO:0000256" key="3">
    <source>
        <dbReference type="ARBA" id="ARBA00022985"/>
    </source>
</evidence>